<evidence type="ECO:0000313" key="1">
    <source>
        <dbReference type="EMBL" id="KAJ3552407.1"/>
    </source>
</evidence>
<protein>
    <submittedName>
        <fullName evidence="1">Uncharacterized protein</fullName>
    </submittedName>
</protein>
<evidence type="ECO:0000313" key="2">
    <source>
        <dbReference type="Proteomes" id="UP001148662"/>
    </source>
</evidence>
<reference evidence="1" key="1">
    <citation type="submission" date="2022-07" db="EMBL/GenBank/DDBJ databases">
        <title>Genome Sequence of Phlebia brevispora.</title>
        <authorList>
            <person name="Buettner E."/>
        </authorList>
    </citation>
    <scope>NUCLEOTIDE SEQUENCE</scope>
    <source>
        <strain evidence="1">MPL23</strain>
    </source>
</reference>
<dbReference type="Proteomes" id="UP001148662">
    <property type="component" value="Unassembled WGS sequence"/>
</dbReference>
<accession>A0ACC1T3W3</accession>
<dbReference type="EMBL" id="JANHOG010000664">
    <property type="protein sequence ID" value="KAJ3552407.1"/>
    <property type="molecule type" value="Genomic_DNA"/>
</dbReference>
<comment type="caution">
    <text evidence="1">The sequence shown here is derived from an EMBL/GenBank/DDBJ whole genome shotgun (WGS) entry which is preliminary data.</text>
</comment>
<name>A0ACC1T3W3_9APHY</name>
<gene>
    <name evidence="1" type="ORF">NM688_g4165</name>
</gene>
<sequence>MRPHLMFPSVVLGLLLLLFCTPSVSQKVHGPQCEGRTCELRELELQLSHEVDMQIEALGAIVKELYELLWHYERAQSMLRGDYLYAEGLKDAIRREKNELGKSKSTLRGGYMYAEDIRDAIKRERIKLDKVIIGFDLQ</sequence>
<organism evidence="1 2">
    <name type="scientific">Phlebia brevispora</name>
    <dbReference type="NCBI Taxonomy" id="194682"/>
    <lineage>
        <taxon>Eukaryota</taxon>
        <taxon>Fungi</taxon>
        <taxon>Dikarya</taxon>
        <taxon>Basidiomycota</taxon>
        <taxon>Agaricomycotina</taxon>
        <taxon>Agaricomycetes</taxon>
        <taxon>Polyporales</taxon>
        <taxon>Meruliaceae</taxon>
        <taxon>Phlebia</taxon>
    </lineage>
</organism>
<proteinExistence type="predicted"/>
<keyword evidence="2" id="KW-1185">Reference proteome</keyword>